<feature type="transmembrane region" description="Helical" evidence="2">
    <location>
        <begin position="770"/>
        <end position="790"/>
    </location>
</feature>
<accession>A0ABU2N5K0</accession>
<protein>
    <submittedName>
        <fullName evidence="3">Zinc ribbon domain-containing protein</fullName>
    </submittedName>
</protein>
<sequence length="792" mass="83887">MTQSVCAECGEASPSGVQFCPACGHFMWSSAPAVEPPADDPPAEQRPAGVRPPDHRQAAAAASADSATAIIRDRVPATPADDPTTITPLRKPAALPPKVTVPDGDVVLEGARRGSVELQLTNPSSIVEGYRVELVAPPPWLTVAVPETRLLPGDRAAVRIGFDVRPGAVVVAQRVRLRLHLRPESDQRVHADAEVALVVPRVGGPARIRTEPAVVRVKDAVHGRFTLHLDNRGSNHPRRYAMSGTDDEGVVRFTFDPEVVEAPPDGSTAVYVQVTAPPPAAGERSERNLTVRANADPADDGLGAVVRLIQETSAAAVEVPVRLRLEPSSLRTADSDLAELHVVVDNRAGHRDRRVWLTGNDPERQIGFVFRTAELWVAPGTERATVLQLRAPVPPPGEQTDRTFTVTAADGRLEIEAAGHWAQRSGTAPIATAAIQLDPEVVRLRDRAEAQLAVVVDNQRGSRPLRVRLSGDDPENAVRFAFRPPVLDVAPGTSAWAEIRVAAPHPPHGEETVRAIRVRASDENGAVEATGALHQYSSPTAISTARLSLEPQRVVARGGGTGRLRVHLDNRAGAFPLSAHLRGTDPEQAVRFVFHPAALDVAPGQVGVADVRVSAPRPESGETSTRPFTIIADDGRGVVEAVGGLVQSAGDRRPVWRVVLTVLGTLLVAVGCFRDWLSGDPNSLLPNASTIPASIGNAAAFGAPNTAREAADLLRTLQPVERTLTLLLAAVMAFGLTGPRGRLTRTTGMVVALTMVAAALFWRFTGLSLADGAILVAVGGAVGFLGGLCVRR</sequence>
<organism evidence="3 4">
    <name type="scientific">Pseudonocardia charpentierae</name>
    <dbReference type="NCBI Taxonomy" id="3075545"/>
    <lineage>
        <taxon>Bacteria</taxon>
        <taxon>Bacillati</taxon>
        <taxon>Actinomycetota</taxon>
        <taxon>Actinomycetes</taxon>
        <taxon>Pseudonocardiales</taxon>
        <taxon>Pseudonocardiaceae</taxon>
        <taxon>Pseudonocardia</taxon>
    </lineage>
</organism>
<reference evidence="4" key="1">
    <citation type="submission" date="2023-07" db="EMBL/GenBank/DDBJ databases">
        <title>30 novel species of actinomycetes from the DSMZ collection.</title>
        <authorList>
            <person name="Nouioui I."/>
        </authorList>
    </citation>
    <scope>NUCLEOTIDE SEQUENCE [LARGE SCALE GENOMIC DNA]</scope>
    <source>
        <strain evidence="4">DSM 45834</strain>
    </source>
</reference>
<dbReference type="RefSeq" id="WP_311555186.1">
    <property type="nucleotide sequence ID" value="NZ_JAVREJ010000003.1"/>
</dbReference>
<proteinExistence type="predicted"/>
<dbReference type="EMBL" id="JAVREJ010000003">
    <property type="protein sequence ID" value="MDT0349205.1"/>
    <property type="molecule type" value="Genomic_DNA"/>
</dbReference>
<keyword evidence="2" id="KW-1133">Transmembrane helix</keyword>
<feature type="transmembrane region" description="Helical" evidence="2">
    <location>
        <begin position="746"/>
        <end position="764"/>
    </location>
</feature>
<evidence type="ECO:0000313" key="4">
    <source>
        <dbReference type="Proteomes" id="UP001183202"/>
    </source>
</evidence>
<comment type="caution">
    <text evidence="3">The sequence shown here is derived from an EMBL/GenBank/DDBJ whole genome shotgun (WGS) entry which is preliminary data.</text>
</comment>
<keyword evidence="2" id="KW-0472">Membrane</keyword>
<name>A0ABU2N5K0_9PSEU</name>
<feature type="transmembrane region" description="Helical" evidence="2">
    <location>
        <begin position="723"/>
        <end position="739"/>
    </location>
</feature>
<feature type="compositionally biased region" description="Low complexity" evidence="1">
    <location>
        <begin position="76"/>
        <end position="88"/>
    </location>
</feature>
<feature type="region of interest" description="Disordered" evidence="1">
    <location>
        <begin position="33"/>
        <end position="98"/>
    </location>
</feature>
<evidence type="ECO:0000256" key="2">
    <source>
        <dbReference type="SAM" id="Phobius"/>
    </source>
</evidence>
<keyword evidence="4" id="KW-1185">Reference proteome</keyword>
<evidence type="ECO:0000313" key="3">
    <source>
        <dbReference type="EMBL" id="MDT0349205.1"/>
    </source>
</evidence>
<evidence type="ECO:0000256" key="1">
    <source>
        <dbReference type="SAM" id="MobiDB-lite"/>
    </source>
</evidence>
<keyword evidence="2" id="KW-0812">Transmembrane</keyword>
<gene>
    <name evidence="3" type="ORF">RM445_06670</name>
</gene>
<dbReference type="Proteomes" id="UP001183202">
    <property type="component" value="Unassembled WGS sequence"/>
</dbReference>
<feature type="compositionally biased region" description="Low complexity" evidence="1">
    <location>
        <begin position="58"/>
        <end position="69"/>
    </location>
</feature>